<evidence type="ECO:0000256" key="6">
    <source>
        <dbReference type="ARBA" id="ARBA00023004"/>
    </source>
</evidence>
<dbReference type="PANTHER" id="PTHR22960:SF0">
    <property type="entry name" value="MOLYBDENUM COFACTOR BIOSYNTHESIS PROTEIN 1"/>
    <property type="match status" value="1"/>
</dbReference>
<keyword evidence="4" id="KW-0479">Metal-binding</keyword>
<dbReference type="PROSITE" id="PS51918">
    <property type="entry name" value="RADICAL_SAM"/>
    <property type="match status" value="1"/>
</dbReference>
<evidence type="ECO:0000256" key="10">
    <source>
        <dbReference type="ARBA" id="ARBA00023239"/>
    </source>
</evidence>
<dbReference type="InterPro" id="IPR013785">
    <property type="entry name" value="Aldolase_TIM"/>
</dbReference>
<dbReference type="GO" id="GO:0051539">
    <property type="term" value="F:4 iron, 4 sulfur cluster binding"/>
    <property type="evidence" value="ECO:0007669"/>
    <property type="project" value="UniProtKB-KW"/>
</dbReference>
<dbReference type="GO" id="GO:0061798">
    <property type="term" value="F:GTP 3',8'-cyclase activity"/>
    <property type="evidence" value="ECO:0007669"/>
    <property type="project" value="TreeGrafter"/>
</dbReference>
<accession>I0IEF2</accession>
<dbReference type="InterPro" id="IPR050105">
    <property type="entry name" value="MoCo_biosynth_MoaA/MoaC"/>
</dbReference>
<dbReference type="SFLD" id="SFLDG01386">
    <property type="entry name" value="main_SPASM_domain-containing"/>
    <property type="match status" value="1"/>
</dbReference>
<evidence type="ECO:0000259" key="11">
    <source>
        <dbReference type="PROSITE" id="PS51918"/>
    </source>
</evidence>
<dbReference type="InterPro" id="IPR040064">
    <property type="entry name" value="MoaA-like"/>
</dbReference>
<dbReference type="RefSeq" id="WP_014436858.1">
    <property type="nucleotide sequence ID" value="NC_017080.1"/>
</dbReference>
<evidence type="ECO:0000256" key="1">
    <source>
        <dbReference type="ARBA" id="ARBA00001966"/>
    </source>
</evidence>
<dbReference type="PATRIC" id="fig|1142394.8.peg.1524"/>
<proteinExistence type="predicted"/>
<keyword evidence="9" id="KW-0501">Molybdenum cofactor biosynthesis</keyword>
<dbReference type="Gene3D" id="3.20.20.70">
    <property type="entry name" value="Aldolase class I"/>
    <property type="match status" value="1"/>
</dbReference>
<dbReference type="STRING" id="1142394.PSMK_14810"/>
<evidence type="ECO:0000313" key="13">
    <source>
        <dbReference type="Proteomes" id="UP000007881"/>
    </source>
</evidence>
<keyword evidence="2" id="KW-0004">4Fe-4S</keyword>
<dbReference type="OrthoDB" id="9763993at2"/>
<dbReference type="Pfam" id="PF06463">
    <property type="entry name" value="Mob_synth_C"/>
    <property type="match status" value="1"/>
</dbReference>
<protein>
    <submittedName>
        <fullName evidence="12">Putative molybdenum cofactor biosynthesis protein A</fullName>
    </submittedName>
</protein>
<dbReference type="SUPFAM" id="SSF102114">
    <property type="entry name" value="Radical SAM enzymes"/>
    <property type="match status" value="1"/>
</dbReference>
<dbReference type="SFLD" id="SFLDG01383">
    <property type="entry name" value="cyclic_pyranopterin_phosphate"/>
    <property type="match status" value="1"/>
</dbReference>
<evidence type="ECO:0000256" key="9">
    <source>
        <dbReference type="ARBA" id="ARBA00023150"/>
    </source>
</evidence>
<keyword evidence="10" id="KW-0456">Lyase</keyword>
<gene>
    <name evidence="12" type="primary">moaA</name>
    <name evidence="12" type="ordered locus">PSMK_14810</name>
</gene>
<keyword evidence="6" id="KW-0408">Iron</keyword>
<name>I0IEF2_PHYMF</name>
<dbReference type="AlphaFoldDB" id="I0IEF2"/>
<dbReference type="SFLD" id="SFLDG01067">
    <property type="entry name" value="SPASM/twitch_domain_containing"/>
    <property type="match status" value="1"/>
</dbReference>
<dbReference type="SMART" id="SM00729">
    <property type="entry name" value="Elp3"/>
    <property type="match status" value="1"/>
</dbReference>
<dbReference type="PANTHER" id="PTHR22960">
    <property type="entry name" value="MOLYBDOPTERIN COFACTOR SYNTHESIS PROTEIN A"/>
    <property type="match status" value="1"/>
</dbReference>
<evidence type="ECO:0000256" key="7">
    <source>
        <dbReference type="ARBA" id="ARBA00023014"/>
    </source>
</evidence>
<evidence type="ECO:0000256" key="5">
    <source>
        <dbReference type="ARBA" id="ARBA00022741"/>
    </source>
</evidence>
<evidence type="ECO:0000313" key="12">
    <source>
        <dbReference type="EMBL" id="BAM03640.1"/>
    </source>
</evidence>
<organism evidence="12 13">
    <name type="scientific">Phycisphaera mikurensis (strain NBRC 102666 / KCTC 22515 / FYK2301M01)</name>
    <dbReference type="NCBI Taxonomy" id="1142394"/>
    <lineage>
        <taxon>Bacteria</taxon>
        <taxon>Pseudomonadati</taxon>
        <taxon>Planctomycetota</taxon>
        <taxon>Phycisphaerae</taxon>
        <taxon>Phycisphaerales</taxon>
        <taxon>Phycisphaeraceae</taxon>
        <taxon>Phycisphaera</taxon>
    </lineage>
</organism>
<reference evidence="12 13" key="1">
    <citation type="submission" date="2012-02" db="EMBL/GenBank/DDBJ databases">
        <title>Complete genome sequence of Phycisphaera mikurensis NBRC 102666.</title>
        <authorList>
            <person name="Ankai A."/>
            <person name="Hosoyama A."/>
            <person name="Terui Y."/>
            <person name="Sekine M."/>
            <person name="Fukai R."/>
            <person name="Kato Y."/>
            <person name="Nakamura S."/>
            <person name="Yamada-Narita S."/>
            <person name="Kawakoshi A."/>
            <person name="Fukunaga Y."/>
            <person name="Yamazaki S."/>
            <person name="Fujita N."/>
        </authorList>
    </citation>
    <scope>NUCLEOTIDE SEQUENCE [LARGE SCALE GENOMIC DNA]</scope>
    <source>
        <strain evidence="13">NBRC 102666 / KCTC 22515 / FYK2301M01</strain>
    </source>
</reference>
<dbReference type="eggNOG" id="COG2896">
    <property type="taxonomic scope" value="Bacteria"/>
</dbReference>
<keyword evidence="3" id="KW-0949">S-adenosyl-L-methionine</keyword>
<dbReference type="HOGENOM" id="CLU_009273_0_1_0"/>
<keyword evidence="7" id="KW-0411">Iron-sulfur</keyword>
<dbReference type="GO" id="GO:0046872">
    <property type="term" value="F:metal ion binding"/>
    <property type="evidence" value="ECO:0007669"/>
    <property type="project" value="UniProtKB-KW"/>
</dbReference>
<dbReference type="KEGG" id="phm:PSMK_14810"/>
<dbReference type="EMBL" id="AP012338">
    <property type="protein sequence ID" value="BAM03640.1"/>
    <property type="molecule type" value="Genomic_DNA"/>
</dbReference>
<dbReference type="InterPro" id="IPR007197">
    <property type="entry name" value="rSAM"/>
</dbReference>
<dbReference type="InterPro" id="IPR010505">
    <property type="entry name" value="MoaA_twitch"/>
</dbReference>
<dbReference type="CDD" id="cd01335">
    <property type="entry name" value="Radical_SAM"/>
    <property type="match status" value="1"/>
</dbReference>
<dbReference type="SFLD" id="SFLDS00029">
    <property type="entry name" value="Radical_SAM"/>
    <property type="match status" value="1"/>
</dbReference>
<evidence type="ECO:0000256" key="2">
    <source>
        <dbReference type="ARBA" id="ARBA00022485"/>
    </source>
</evidence>
<dbReference type="InterPro" id="IPR006638">
    <property type="entry name" value="Elp3/MiaA/NifB-like_rSAM"/>
</dbReference>
<dbReference type="GO" id="GO:0006777">
    <property type="term" value="P:Mo-molybdopterin cofactor biosynthetic process"/>
    <property type="evidence" value="ECO:0007669"/>
    <property type="project" value="UniProtKB-KW"/>
</dbReference>
<dbReference type="Pfam" id="PF04055">
    <property type="entry name" value="Radical_SAM"/>
    <property type="match status" value="1"/>
</dbReference>
<evidence type="ECO:0000256" key="4">
    <source>
        <dbReference type="ARBA" id="ARBA00022723"/>
    </source>
</evidence>
<dbReference type="InterPro" id="IPR058240">
    <property type="entry name" value="rSAM_sf"/>
</dbReference>
<keyword evidence="8" id="KW-0342">GTP-binding</keyword>
<feature type="domain" description="Radical SAM core" evidence="11">
    <location>
        <begin position="17"/>
        <end position="233"/>
    </location>
</feature>
<dbReference type="GO" id="GO:0061799">
    <property type="term" value="F:cyclic pyranopterin monophosphate synthase activity"/>
    <property type="evidence" value="ECO:0007669"/>
    <property type="project" value="TreeGrafter"/>
</dbReference>
<keyword evidence="13" id="KW-1185">Reference proteome</keyword>
<evidence type="ECO:0000256" key="3">
    <source>
        <dbReference type="ARBA" id="ARBA00022691"/>
    </source>
</evidence>
<dbReference type="GO" id="GO:0005525">
    <property type="term" value="F:GTP binding"/>
    <property type="evidence" value="ECO:0007669"/>
    <property type="project" value="UniProtKB-KW"/>
</dbReference>
<dbReference type="Proteomes" id="UP000007881">
    <property type="component" value="Chromosome"/>
</dbReference>
<evidence type="ECO:0000256" key="8">
    <source>
        <dbReference type="ARBA" id="ARBA00023134"/>
    </source>
</evidence>
<keyword evidence="5" id="KW-0547">Nucleotide-binding</keyword>
<sequence length="334" mass="35135">MPEAPPSADAGPALRDSSGRGVHYLRISVTGNCSMRCGYCRPGVDANQPEPGRLNAGEIRFLVDHLHRRGGLRKVRLTGGEPTTRRDLPELVRAVRDAGVEEVAITTNGLTLERDAARLAAAGLFRLNVSLDTLDAGRFATLTGVDGLARVLRGIEAARAELPGPVKLNAVVIAGHNDGDDLLGLARYAAERGLALRFIELMPMGPLAGAWAGRYVPAAAMKATLRAAGVGLEALPETADAARRFRAELPGGGVADLGFITPMSCNFCSACDRLRVSADGDLHPCLMDAPRGNAAEALRRRDADGLDRLLEAAFAIKAAEHPEAGPAVMTRMGG</sequence>
<comment type="cofactor">
    <cofactor evidence="1">
        <name>[4Fe-4S] cluster</name>
        <dbReference type="ChEBI" id="CHEBI:49883"/>
    </cofactor>
</comment>